<name>A0ABZ1JH06_9ACTN</name>
<organism evidence="1 2">
    <name type="scientific">Streptomyces tauricus</name>
    <dbReference type="NCBI Taxonomy" id="68274"/>
    <lineage>
        <taxon>Bacteria</taxon>
        <taxon>Bacillati</taxon>
        <taxon>Actinomycetota</taxon>
        <taxon>Actinomycetes</taxon>
        <taxon>Kitasatosporales</taxon>
        <taxon>Streptomycetaceae</taxon>
        <taxon>Streptomyces</taxon>
        <taxon>Streptomyces aurantiacus group</taxon>
    </lineage>
</organism>
<dbReference type="EMBL" id="CP108133">
    <property type="protein sequence ID" value="WTP49643.1"/>
    <property type="molecule type" value="Genomic_DNA"/>
</dbReference>
<reference evidence="1" key="1">
    <citation type="submission" date="2022-10" db="EMBL/GenBank/DDBJ databases">
        <title>The complete genomes of actinobacterial strains from the NBC collection.</title>
        <authorList>
            <person name="Joergensen T.S."/>
            <person name="Alvarez Arevalo M."/>
            <person name="Sterndorff E.B."/>
            <person name="Faurdal D."/>
            <person name="Vuksanovic O."/>
            <person name="Mourched A.-S."/>
            <person name="Charusanti P."/>
            <person name="Shaw S."/>
            <person name="Blin K."/>
            <person name="Weber T."/>
        </authorList>
    </citation>
    <scope>NUCLEOTIDE SEQUENCE</scope>
    <source>
        <strain evidence="1">NBC_00189</strain>
    </source>
</reference>
<dbReference type="Proteomes" id="UP001432166">
    <property type="component" value="Chromosome"/>
</dbReference>
<evidence type="ECO:0000313" key="1">
    <source>
        <dbReference type="EMBL" id="WTP49643.1"/>
    </source>
</evidence>
<protein>
    <submittedName>
        <fullName evidence="1">Uncharacterized protein</fullName>
    </submittedName>
</protein>
<gene>
    <name evidence="1" type="ORF">OG288_15840</name>
</gene>
<proteinExistence type="predicted"/>
<evidence type="ECO:0000313" key="2">
    <source>
        <dbReference type="Proteomes" id="UP001432166"/>
    </source>
</evidence>
<dbReference type="RefSeq" id="WP_328937679.1">
    <property type="nucleotide sequence ID" value="NZ_CP108133.1"/>
</dbReference>
<accession>A0ABZ1JH06</accession>
<sequence length="148" mass="16377">MSWPTISETQTWTGATVTQPELEMAQVIVELFAGTTELASDAGRIRSKNLRLLKLAVAYQAAFMQEHPDLFTSMDMTEMAEGSGSGMSISLTAYGVFLAPLAKTCIGQLSWRGTRAIRVRSRNDRVRRRIEDQSRGMGNSDTCGWEPL</sequence>
<keyword evidence="2" id="KW-1185">Reference proteome</keyword>